<comment type="caution">
    <text evidence="2">The sequence shown here is derived from an EMBL/GenBank/DDBJ whole genome shotgun (WGS) entry which is preliminary data.</text>
</comment>
<reference evidence="2" key="1">
    <citation type="submission" date="2018-11" db="EMBL/GenBank/DDBJ databases">
        <authorList>
            <consortium name="Pathogen Informatics"/>
        </authorList>
    </citation>
    <scope>NUCLEOTIDE SEQUENCE</scope>
</reference>
<dbReference type="Proteomes" id="UP000784294">
    <property type="component" value="Unassembled WGS sequence"/>
</dbReference>
<protein>
    <submittedName>
        <fullName evidence="2">Uncharacterized protein</fullName>
    </submittedName>
</protein>
<feature type="region of interest" description="Disordered" evidence="1">
    <location>
        <begin position="12"/>
        <end position="64"/>
    </location>
</feature>
<organism evidence="2 3">
    <name type="scientific">Protopolystoma xenopodis</name>
    <dbReference type="NCBI Taxonomy" id="117903"/>
    <lineage>
        <taxon>Eukaryota</taxon>
        <taxon>Metazoa</taxon>
        <taxon>Spiralia</taxon>
        <taxon>Lophotrochozoa</taxon>
        <taxon>Platyhelminthes</taxon>
        <taxon>Monogenea</taxon>
        <taxon>Polyopisthocotylea</taxon>
        <taxon>Polystomatidea</taxon>
        <taxon>Polystomatidae</taxon>
        <taxon>Protopolystoma</taxon>
    </lineage>
</organism>
<evidence type="ECO:0000313" key="2">
    <source>
        <dbReference type="EMBL" id="VEL27716.1"/>
    </source>
</evidence>
<keyword evidence="3" id="KW-1185">Reference proteome</keyword>
<sequence length="94" mass="10642">MTASLINRACNEASFQKGDQSGHLRHSHQKASDRMVEPPSEDALDATPRSLLSPIQSKKPTSRQHIDDALVRASHEQTLIRIQRQLEEVSFYFT</sequence>
<dbReference type="AlphaFoldDB" id="A0A448X4D0"/>
<evidence type="ECO:0000313" key="3">
    <source>
        <dbReference type="Proteomes" id="UP000784294"/>
    </source>
</evidence>
<accession>A0A448X4D0</accession>
<dbReference type="EMBL" id="CAAALY010089342">
    <property type="protein sequence ID" value="VEL27716.1"/>
    <property type="molecule type" value="Genomic_DNA"/>
</dbReference>
<name>A0A448X4D0_9PLAT</name>
<gene>
    <name evidence="2" type="ORF">PXEA_LOCUS21156</name>
</gene>
<evidence type="ECO:0000256" key="1">
    <source>
        <dbReference type="SAM" id="MobiDB-lite"/>
    </source>
</evidence>
<proteinExistence type="predicted"/>